<sequence>LSFYRIPHKVVDKLVRLQRNFIWGGDQQQRKIAWVNWETVCMPKEARG</sequence>
<organism evidence="1">
    <name type="scientific">Glycine soja</name>
    <name type="common">Wild soybean</name>
    <dbReference type="NCBI Taxonomy" id="3848"/>
    <lineage>
        <taxon>Eukaryota</taxon>
        <taxon>Viridiplantae</taxon>
        <taxon>Streptophyta</taxon>
        <taxon>Embryophyta</taxon>
        <taxon>Tracheophyta</taxon>
        <taxon>Spermatophyta</taxon>
        <taxon>Magnoliopsida</taxon>
        <taxon>eudicotyledons</taxon>
        <taxon>Gunneridae</taxon>
        <taxon>Pentapetalae</taxon>
        <taxon>rosids</taxon>
        <taxon>fabids</taxon>
        <taxon>Fabales</taxon>
        <taxon>Fabaceae</taxon>
        <taxon>Papilionoideae</taxon>
        <taxon>50 kb inversion clade</taxon>
        <taxon>NPAAA clade</taxon>
        <taxon>indigoferoid/millettioid clade</taxon>
        <taxon>Phaseoleae</taxon>
        <taxon>Glycine</taxon>
        <taxon>Glycine subgen. Soja</taxon>
    </lineage>
</organism>
<dbReference type="PANTHER" id="PTHR33116:SF75">
    <property type="entry name" value="RIBONUCLEASE H PROTEIN"/>
    <property type="match status" value="1"/>
</dbReference>
<dbReference type="AlphaFoldDB" id="A0A0B2QPL5"/>
<feature type="non-terminal residue" evidence="1">
    <location>
        <position position="1"/>
    </location>
</feature>
<dbReference type="EMBL" id="KN656320">
    <property type="protein sequence ID" value="KHN23471.1"/>
    <property type="molecule type" value="Genomic_DNA"/>
</dbReference>
<gene>
    <name evidence="1" type="ORF">glysoja_047654</name>
</gene>
<protein>
    <submittedName>
        <fullName evidence="1">Uncharacterized protein</fullName>
    </submittedName>
</protein>
<feature type="non-terminal residue" evidence="1">
    <location>
        <position position="48"/>
    </location>
</feature>
<name>A0A0B2QPL5_GLYSO</name>
<dbReference type="Proteomes" id="UP000053555">
    <property type="component" value="Unassembled WGS sequence"/>
</dbReference>
<dbReference type="PANTHER" id="PTHR33116">
    <property type="entry name" value="REVERSE TRANSCRIPTASE ZINC-BINDING DOMAIN-CONTAINING PROTEIN-RELATED-RELATED"/>
    <property type="match status" value="1"/>
</dbReference>
<evidence type="ECO:0000313" key="1">
    <source>
        <dbReference type="EMBL" id="KHN23471.1"/>
    </source>
</evidence>
<reference evidence="1" key="1">
    <citation type="submission" date="2014-07" db="EMBL/GenBank/DDBJ databases">
        <title>Identification of a novel salt tolerance gene in wild soybean by whole-genome sequencing.</title>
        <authorList>
            <person name="Lam H.-M."/>
            <person name="Qi X."/>
            <person name="Li M.-W."/>
            <person name="Liu X."/>
            <person name="Xie M."/>
            <person name="Ni M."/>
            <person name="Xu X."/>
        </authorList>
    </citation>
    <scope>NUCLEOTIDE SEQUENCE [LARGE SCALE GENOMIC DNA]</scope>
    <source>
        <tissue evidence="1">Root</tissue>
    </source>
</reference>
<accession>A0A0B2QPL5</accession>
<proteinExistence type="predicted"/>